<feature type="region of interest" description="Disordered" evidence="1">
    <location>
        <begin position="69"/>
        <end position="119"/>
    </location>
</feature>
<evidence type="ECO:0000256" key="1">
    <source>
        <dbReference type="SAM" id="MobiDB-lite"/>
    </source>
</evidence>
<evidence type="ECO:0000313" key="3">
    <source>
        <dbReference type="Proteomes" id="UP001057375"/>
    </source>
</evidence>
<feature type="non-terminal residue" evidence="2">
    <location>
        <position position="1"/>
    </location>
</feature>
<accession>A0ABQ5KC85</accession>
<comment type="caution">
    <text evidence="2">The sequence shown here is derived from an EMBL/GenBank/DDBJ whole genome shotgun (WGS) entry which is preliminary data.</text>
</comment>
<feature type="non-terminal residue" evidence="2">
    <location>
        <position position="119"/>
    </location>
</feature>
<feature type="compositionally biased region" description="Basic residues" evidence="1">
    <location>
        <begin position="87"/>
        <end position="96"/>
    </location>
</feature>
<name>A0ABQ5KC85_9EUKA</name>
<organism evidence="2 3">
    <name type="scientific">Aduncisulcus paluster</name>
    <dbReference type="NCBI Taxonomy" id="2918883"/>
    <lineage>
        <taxon>Eukaryota</taxon>
        <taxon>Metamonada</taxon>
        <taxon>Carpediemonas-like organisms</taxon>
        <taxon>Aduncisulcus</taxon>
    </lineage>
</organism>
<keyword evidence="3" id="KW-1185">Reference proteome</keyword>
<feature type="compositionally biased region" description="Basic and acidic residues" evidence="1">
    <location>
        <begin position="97"/>
        <end position="119"/>
    </location>
</feature>
<sequence>KETEVSTISARLSSLEERVVDLRSKLSEQEKIIEQGKEQIASHLSDLDSKDKEILRLKTLHQEAIQSRDKLIELNDQRKKDEESRKGEKRMRKEAKRRIEEEQRRRVEEERKEESARKV</sequence>
<reference evidence="2" key="1">
    <citation type="submission" date="2022-03" db="EMBL/GenBank/DDBJ databases">
        <title>Draft genome sequence of Aduncisulcus paluster, a free-living microaerophilic Fornicata.</title>
        <authorList>
            <person name="Yuyama I."/>
            <person name="Kume K."/>
            <person name="Tamura T."/>
            <person name="Inagaki Y."/>
            <person name="Hashimoto T."/>
        </authorList>
    </citation>
    <scope>NUCLEOTIDE SEQUENCE</scope>
    <source>
        <strain evidence="2">NY0171</strain>
    </source>
</reference>
<protein>
    <submittedName>
        <fullName evidence="2">Uncharacterized protein</fullName>
    </submittedName>
</protein>
<gene>
    <name evidence="2" type="ORF">ADUPG1_005421</name>
</gene>
<proteinExistence type="predicted"/>
<evidence type="ECO:0000313" key="2">
    <source>
        <dbReference type="EMBL" id="GKT30162.1"/>
    </source>
</evidence>
<dbReference type="EMBL" id="BQXS01008640">
    <property type="protein sequence ID" value="GKT30162.1"/>
    <property type="molecule type" value="Genomic_DNA"/>
</dbReference>
<dbReference type="Proteomes" id="UP001057375">
    <property type="component" value="Unassembled WGS sequence"/>
</dbReference>
<feature type="compositionally biased region" description="Basic and acidic residues" evidence="1">
    <location>
        <begin position="69"/>
        <end position="86"/>
    </location>
</feature>